<protein>
    <submittedName>
        <fullName evidence="3">Flagellar assembly protein FliH</fullName>
    </submittedName>
</protein>
<gene>
    <name evidence="3" type="ORF">FHS83_001121</name>
</gene>
<dbReference type="InterPro" id="IPR051472">
    <property type="entry name" value="T3SS_Stator/FliH"/>
</dbReference>
<dbReference type="AlphaFoldDB" id="A0A846MWT8"/>
<dbReference type="GO" id="GO:0015031">
    <property type="term" value="P:protein transport"/>
    <property type="evidence" value="ECO:0007669"/>
    <property type="project" value="UniProtKB-KW"/>
</dbReference>
<accession>A0A846MWT8</accession>
<comment type="caution">
    <text evidence="3">The sequence shown here is derived from an EMBL/GenBank/DDBJ whole genome shotgun (WGS) entry which is preliminary data.</text>
</comment>
<sequence>MNTAEIKKYTFDTEFRPEGDLISNAARLRQKKVLTQEELDSMLSRAREQGMKMGQVRAAEATAAAVQQLCVIVRQSMDTAQGQLNAVREEASALALVAGRKLAHVAVGMLPQGEIEEALREAIHQAIAEPRIVLRAAPQVIEAVKDRLEELALELGYEGRLVATPDPSIPSGDCRIEWRGGGAERSMQHLEEAIGEVIARRISQDGMKG</sequence>
<keyword evidence="4" id="KW-1185">Reference proteome</keyword>
<dbReference type="Proteomes" id="UP000570514">
    <property type="component" value="Unassembled WGS sequence"/>
</dbReference>
<proteinExistence type="predicted"/>
<reference evidence="3 4" key="1">
    <citation type="submission" date="2020-03" db="EMBL/GenBank/DDBJ databases">
        <title>Genomic Encyclopedia of Type Strains, Phase IV (KMG-IV): sequencing the most valuable type-strain genomes for metagenomic binning, comparative biology and taxonomic classification.</title>
        <authorList>
            <person name="Goeker M."/>
        </authorList>
    </citation>
    <scope>NUCLEOTIDE SEQUENCE [LARGE SCALE GENOMIC DNA]</scope>
    <source>
        <strain evidence="3 4">DSM 19867</strain>
    </source>
</reference>
<dbReference type="PANTHER" id="PTHR34982">
    <property type="entry name" value="YOP PROTEINS TRANSLOCATION PROTEIN L"/>
    <property type="match status" value="1"/>
</dbReference>
<name>A0A846MWT8_9PROT</name>
<evidence type="ECO:0000313" key="4">
    <source>
        <dbReference type="Proteomes" id="UP000570514"/>
    </source>
</evidence>
<dbReference type="EMBL" id="JAASRM010000001">
    <property type="protein sequence ID" value="NIK87803.1"/>
    <property type="molecule type" value="Genomic_DNA"/>
</dbReference>
<dbReference type="RefSeq" id="WP_167081714.1">
    <property type="nucleotide sequence ID" value="NZ_BAAADC010000001.1"/>
</dbReference>
<evidence type="ECO:0000256" key="2">
    <source>
        <dbReference type="ARBA" id="ARBA00022927"/>
    </source>
</evidence>
<keyword evidence="3" id="KW-0966">Cell projection</keyword>
<keyword evidence="2" id="KW-0653">Protein transport</keyword>
<evidence type="ECO:0000256" key="1">
    <source>
        <dbReference type="ARBA" id="ARBA00022448"/>
    </source>
</evidence>
<dbReference type="GO" id="GO:0005829">
    <property type="term" value="C:cytosol"/>
    <property type="evidence" value="ECO:0007669"/>
    <property type="project" value="TreeGrafter"/>
</dbReference>
<organism evidence="3 4">
    <name type="scientific">Rhizomicrobium palustre</name>
    <dbReference type="NCBI Taxonomy" id="189966"/>
    <lineage>
        <taxon>Bacteria</taxon>
        <taxon>Pseudomonadati</taxon>
        <taxon>Pseudomonadota</taxon>
        <taxon>Alphaproteobacteria</taxon>
        <taxon>Micropepsales</taxon>
        <taxon>Micropepsaceae</taxon>
        <taxon>Rhizomicrobium</taxon>
    </lineage>
</organism>
<keyword evidence="1" id="KW-0813">Transport</keyword>
<keyword evidence="3" id="KW-0282">Flagellum</keyword>
<keyword evidence="3" id="KW-0969">Cilium</keyword>
<dbReference type="PANTHER" id="PTHR34982:SF1">
    <property type="entry name" value="FLAGELLAR ASSEMBLY PROTEIN FLIH"/>
    <property type="match status" value="1"/>
</dbReference>
<evidence type="ECO:0000313" key="3">
    <source>
        <dbReference type="EMBL" id="NIK87803.1"/>
    </source>
</evidence>